<feature type="domain" description="DNA ligase D 3'-phosphoesterase" evidence="1">
    <location>
        <begin position="7"/>
        <end position="107"/>
    </location>
</feature>
<dbReference type="RefSeq" id="WP_068541424.1">
    <property type="nucleotide sequence ID" value="NZ_LSFI01000014.1"/>
</dbReference>
<dbReference type="STRING" id="1795632.TH606_03805"/>
<dbReference type="PANTHER" id="PTHR39465">
    <property type="entry name" value="DNA LIGASE D, 3'-PHOSPHOESTERASE DOMAIN"/>
    <property type="match status" value="1"/>
</dbReference>
<dbReference type="GO" id="GO:0016874">
    <property type="term" value="F:ligase activity"/>
    <property type="evidence" value="ECO:0007669"/>
    <property type="project" value="UniProtKB-KW"/>
</dbReference>
<proteinExistence type="predicted"/>
<dbReference type="OrthoDB" id="9802472at2"/>
<name>A0A177E990_9BACT</name>
<dbReference type="InterPro" id="IPR014144">
    <property type="entry name" value="LigD_PE_domain"/>
</dbReference>
<dbReference type="AlphaFoldDB" id="A0A177E990"/>
<dbReference type="Proteomes" id="UP000076964">
    <property type="component" value="Unassembled WGS sequence"/>
</dbReference>
<reference evidence="2 3" key="1">
    <citation type="submission" date="2016-02" db="EMBL/GenBank/DDBJ databases">
        <title>Draft genome sequence of Thermodesulfatator sp. S606.</title>
        <authorList>
            <person name="Lai Q."/>
            <person name="Cao J."/>
            <person name="Dupont S."/>
            <person name="Shao Z."/>
            <person name="Jebbar M."/>
            <person name="Alain K."/>
        </authorList>
    </citation>
    <scope>NUCLEOTIDE SEQUENCE [LARGE SCALE GENOMIC DNA]</scope>
    <source>
        <strain evidence="2 3">S606</strain>
    </source>
</reference>
<evidence type="ECO:0000259" key="1">
    <source>
        <dbReference type="Pfam" id="PF13298"/>
    </source>
</evidence>
<keyword evidence="2" id="KW-0436">Ligase</keyword>
<comment type="caution">
    <text evidence="2">The sequence shown here is derived from an EMBL/GenBank/DDBJ whole genome shotgun (WGS) entry which is preliminary data.</text>
</comment>
<evidence type="ECO:0000313" key="3">
    <source>
        <dbReference type="Proteomes" id="UP000076964"/>
    </source>
</evidence>
<evidence type="ECO:0000313" key="2">
    <source>
        <dbReference type="EMBL" id="OAG28061.1"/>
    </source>
</evidence>
<gene>
    <name evidence="2" type="ORF">TH606_03805</name>
</gene>
<dbReference type="NCBIfam" id="TIGR02777">
    <property type="entry name" value="LigD_PE_dom"/>
    <property type="match status" value="1"/>
</dbReference>
<dbReference type="PANTHER" id="PTHR39465:SF1">
    <property type="entry name" value="DNA LIGASE D 3'-PHOSPHOESTERASE DOMAIN-CONTAINING PROTEIN"/>
    <property type="match status" value="1"/>
</dbReference>
<organism evidence="2 3">
    <name type="scientific">Thermodesulfatator autotrophicus</name>
    <dbReference type="NCBI Taxonomy" id="1795632"/>
    <lineage>
        <taxon>Bacteria</taxon>
        <taxon>Pseudomonadati</taxon>
        <taxon>Thermodesulfobacteriota</taxon>
        <taxon>Thermodesulfobacteria</taxon>
        <taxon>Thermodesulfobacteriales</taxon>
        <taxon>Thermodesulfatatoraceae</taxon>
        <taxon>Thermodesulfatator</taxon>
    </lineage>
</organism>
<dbReference type="EMBL" id="LSFI01000014">
    <property type="protein sequence ID" value="OAG28061.1"/>
    <property type="molecule type" value="Genomic_DNA"/>
</dbReference>
<accession>A0A177E990</accession>
<protein>
    <submittedName>
        <fullName evidence="2">ATP-dependent DNA ligase</fullName>
    </submittedName>
</protein>
<dbReference type="Pfam" id="PF13298">
    <property type="entry name" value="LigD_N"/>
    <property type="match status" value="1"/>
</dbReference>
<keyword evidence="3" id="KW-1185">Reference proteome</keyword>
<sequence length="127" mass="15071">MPRFSVQEHHASHLHWDLRLEKDGVLKSWAIPKGPPLEPGVRRLAIQTEDHPLDYIYFEGIIPPGYYGAGVVKLWDKGQYETEKWEDDKIVINFQGEKLKGRYTLLRLRDKNWLFFKNKRQNQPTKN</sequence>